<keyword evidence="2" id="KW-0012">Acyltransferase</keyword>
<evidence type="ECO:0000256" key="1">
    <source>
        <dbReference type="ARBA" id="ARBA00022679"/>
    </source>
</evidence>
<dbReference type="Pfam" id="PF00583">
    <property type="entry name" value="Acetyltransf_1"/>
    <property type="match status" value="1"/>
</dbReference>
<evidence type="ECO:0000256" key="2">
    <source>
        <dbReference type="ARBA" id="ARBA00023315"/>
    </source>
</evidence>
<keyword evidence="1 5" id="KW-0808">Transferase</keyword>
<dbReference type="InterPro" id="IPR016181">
    <property type="entry name" value="Acyl_CoA_acyltransferase"/>
</dbReference>
<feature type="region of interest" description="Disordered" evidence="3">
    <location>
        <begin position="167"/>
        <end position="200"/>
    </location>
</feature>
<dbReference type="PANTHER" id="PTHR43800:SF1">
    <property type="entry name" value="PEPTIDYL-LYSINE N-ACETYLTRANSFERASE YJAB"/>
    <property type="match status" value="1"/>
</dbReference>
<proteinExistence type="predicted"/>
<evidence type="ECO:0000259" key="4">
    <source>
        <dbReference type="PROSITE" id="PS51186"/>
    </source>
</evidence>
<keyword evidence="6" id="KW-1185">Reference proteome</keyword>
<accession>A0A4Y3QUJ4</accession>
<dbReference type="Gene3D" id="3.40.630.30">
    <property type="match status" value="1"/>
</dbReference>
<dbReference type="PROSITE" id="PS51186">
    <property type="entry name" value="GNAT"/>
    <property type="match status" value="1"/>
</dbReference>
<sequence>MKIRAGQDGEFAALQEIERAAGQCFRDVGMAAIADDEPPGDRMLRGYARAGGLWVVDDEEDTGDRTGPVAYALTEPVDGCLHIEQISVHPSRSRRGIGRRLLDHLDRRAAADGLPALTLTTFADVPWNGPYYRRLGFRELPEETLPPGLRRIRRSEQEHGLDRWPRVCMRRETGGRAPSRQRGEREGGAGQERARLLPAE</sequence>
<dbReference type="SUPFAM" id="SSF55729">
    <property type="entry name" value="Acyl-CoA N-acyltransferases (Nat)"/>
    <property type="match status" value="1"/>
</dbReference>
<evidence type="ECO:0000313" key="6">
    <source>
        <dbReference type="Proteomes" id="UP000319210"/>
    </source>
</evidence>
<organism evidence="5 6">
    <name type="scientific">Streptomyces cacaoi</name>
    <dbReference type="NCBI Taxonomy" id="1898"/>
    <lineage>
        <taxon>Bacteria</taxon>
        <taxon>Bacillati</taxon>
        <taxon>Actinomycetota</taxon>
        <taxon>Actinomycetes</taxon>
        <taxon>Kitasatosporales</taxon>
        <taxon>Streptomycetaceae</taxon>
        <taxon>Streptomyces</taxon>
    </lineage>
</organism>
<dbReference type="Proteomes" id="UP000319210">
    <property type="component" value="Unassembled WGS sequence"/>
</dbReference>
<dbReference type="AlphaFoldDB" id="A0A4Y3QUJ4"/>
<feature type="compositionally biased region" description="Basic and acidic residues" evidence="3">
    <location>
        <begin position="181"/>
        <end position="200"/>
    </location>
</feature>
<protein>
    <submittedName>
        <fullName evidence="5">GCN5 family N-acetyltransferase</fullName>
    </submittedName>
</protein>
<evidence type="ECO:0000256" key="3">
    <source>
        <dbReference type="SAM" id="MobiDB-lite"/>
    </source>
</evidence>
<dbReference type="RefSeq" id="WP_086815984.1">
    <property type="nucleotide sequence ID" value="NZ_BJMM01000003.1"/>
</dbReference>
<dbReference type="EMBL" id="BJMM01000003">
    <property type="protein sequence ID" value="GEB48303.1"/>
    <property type="molecule type" value="Genomic_DNA"/>
</dbReference>
<dbReference type="PANTHER" id="PTHR43800">
    <property type="entry name" value="PEPTIDYL-LYSINE N-ACETYLTRANSFERASE YJAB"/>
    <property type="match status" value="1"/>
</dbReference>
<reference evidence="5 6" key="1">
    <citation type="submission" date="2019-06" db="EMBL/GenBank/DDBJ databases">
        <title>Whole genome shotgun sequence of Streptomyces cacaoi subsp. cacaoi NBRC 12748.</title>
        <authorList>
            <person name="Hosoyama A."/>
            <person name="Uohara A."/>
            <person name="Ohji S."/>
            <person name="Ichikawa N."/>
        </authorList>
    </citation>
    <scope>NUCLEOTIDE SEQUENCE [LARGE SCALE GENOMIC DNA]</scope>
    <source>
        <strain evidence="5 6">NBRC 12748</strain>
    </source>
</reference>
<dbReference type="InterPro" id="IPR000182">
    <property type="entry name" value="GNAT_dom"/>
</dbReference>
<feature type="domain" description="N-acetyltransferase" evidence="4">
    <location>
        <begin position="1"/>
        <end position="156"/>
    </location>
</feature>
<comment type="caution">
    <text evidence="5">The sequence shown here is derived from an EMBL/GenBank/DDBJ whole genome shotgun (WGS) entry which is preliminary data.</text>
</comment>
<gene>
    <name evidence="5" type="ORF">SCA03_08540</name>
</gene>
<evidence type="ECO:0000313" key="5">
    <source>
        <dbReference type="EMBL" id="GEB48303.1"/>
    </source>
</evidence>
<dbReference type="OrthoDB" id="572496at2"/>
<name>A0A4Y3QUJ4_STRCI</name>
<dbReference type="GO" id="GO:0016747">
    <property type="term" value="F:acyltransferase activity, transferring groups other than amino-acyl groups"/>
    <property type="evidence" value="ECO:0007669"/>
    <property type="project" value="InterPro"/>
</dbReference>